<evidence type="ECO:0000313" key="3">
    <source>
        <dbReference type="Proteomes" id="UP000244336"/>
    </source>
</evidence>
<dbReference type="AlphaFoldDB" id="A0A2T7CFG9"/>
<gene>
    <name evidence="2" type="ORF">GQ55_9G554200</name>
</gene>
<dbReference type="Proteomes" id="UP000244336">
    <property type="component" value="Chromosome 9"/>
</dbReference>
<dbReference type="Gramene" id="PUZ42064">
    <property type="protein sequence ID" value="PUZ42064"/>
    <property type="gene ID" value="GQ55_9G554200"/>
</dbReference>
<name>A0A2T7CFG9_9POAL</name>
<evidence type="ECO:0000259" key="1">
    <source>
        <dbReference type="Pfam" id="PF07762"/>
    </source>
</evidence>
<dbReference type="OrthoDB" id="692191at2759"/>
<dbReference type="Pfam" id="PF07762">
    <property type="entry name" value="DUF1618"/>
    <property type="match status" value="1"/>
</dbReference>
<dbReference type="PANTHER" id="PTHR33074:SF102">
    <property type="entry name" value="DUF1618 DOMAIN-CONTAINING PROTEIN"/>
    <property type="match status" value="1"/>
</dbReference>
<feature type="domain" description="DUF1618" evidence="1">
    <location>
        <begin position="169"/>
        <end position="283"/>
    </location>
</feature>
<proteinExistence type="predicted"/>
<accession>A0A2T7CFG9</accession>
<evidence type="ECO:0000313" key="2">
    <source>
        <dbReference type="EMBL" id="PUZ42064.1"/>
    </source>
</evidence>
<organism evidence="2 3">
    <name type="scientific">Panicum hallii var. hallii</name>
    <dbReference type="NCBI Taxonomy" id="1504633"/>
    <lineage>
        <taxon>Eukaryota</taxon>
        <taxon>Viridiplantae</taxon>
        <taxon>Streptophyta</taxon>
        <taxon>Embryophyta</taxon>
        <taxon>Tracheophyta</taxon>
        <taxon>Spermatophyta</taxon>
        <taxon>Magnoliopsida</taxon>
        <taxon>Liliopsida</taxon>
        <taxon>Poales</taxon>
        <taxon>Poaceae</taxon>
        <taxon>PACMAD clade</taxon>
        <taxon>Panicoideae</taxon>
        <taxon>Panicodae</taxon>
        <taxon>Paniceae</taxon>
        <taxon>Panicinae</taxon>
        <taxon>Panicum</taxon>
        <taxon>Panicum sect. Panicum</taxon>
    </lineage>
</organism>
<reference evidence="2 3" key="1">
    <citation type="submission" date="2018-04" db="EMBL/GenBank/DDBJ databases">
        <title>WGS assembly of Panicum hallii var. hallii HAL2.</title>
        <authorList>
            <person name="Lovell J."/>
            <person name="Jenkins J."/>
            <person name="Lowry D."/>
            <person name="Mamidi S."/>
            <person name="Sreedasyam A."/>
            <person name="Weng X."/>
            <person name="Barry K."/>
            <person name="Bonette J."/>
            <person name="Campitelli B."/>
            <person name="Daum C."/>
            <person name="Gordon S."/>
            <person name="Gould B."/>
            <person name="Lipzen A."/>
            <person name="MacQueen A."/>
            <person name="Palacio-Mejia J."/>
            <person name="Plott C."/>
            <person name="Shakirov E."/>
            <person name="Shu S."/>
            <person name="Yoshinaga Y."/>
            <person name="Zane M."/>
            <person name="Rokhsar D."/>
            <person name="Grimwood J."/>
            <person name="Schmutz J."/>
            <person name="Juenger T."/>
        </authorList>
    </citation>
    <scope>NUCLEOTIDE SEQUENCE [LARGE SCALE GENOMIC DNA]</scope>
    <source>
        <strain evidence="3">cv. HAL2</strain>
    </source>
</reference>
<keyword evidence="3" id="KW-1185">Reference proteome</keyword>
<protein>
    <recommendedName>
        <fullName evidence="1">DUF1618 domain-containing protein</fullName>
    </recommendedName>
</protein>
<dbReference type="EMBL" id="CM009757">
    <property type="protein sequence ID" value="PUZ42064.1"/>
    <property type="molecule type" value="Genomic_DNA"/>
</dbReference>
<dbReference type="STRING" id="1504633.A0A2T7CFG9"/>
<sequence length="352" mass="39550">MNGMFVETTTRTGQAVGVPFWLADPPAVSHLCIHFPGMKVTDLMDEPLVVGAGKDIAVIRIAYTYGARPIESMVDLGVTDFDYLVYRAHTEKPSLQLLPNPKPLFFEPIEIGLLPSVNGGGDFMMAVVHPQRVQLQVVLLESPSPRFKHEYLVHETDFVITMEGGTLGWVNLWRGIMLCNVLGSDPVLHYIRFPKPMAGNMSEYLQTPARAVRDVTCSDGFIRLIEIEEMAMMDAARASNGPRNRAVGTRTTESYKPGGWIAVTWKTATSSNQWIKDCTVYVSKGSILPKTFFYLMIKIDLKDKNAWAITITVRKSTLEDMASFYEERDFFLKVAYHPFALSKYMNMTLDNS</sequence>
<dbReference type="PANTHER" id="PTHR33074">
    <property type="entry name" value="EXPRESSED PROTEIN-RELATED"/>
    <property type="match status" value="1"/>
</dbReference>
<dbReference type="InterPro" id="IPR011676">
    <property type="entry name" value="DUF1618"/>
</dbReference>